<comment type="caution">
    <text evidence="1">The sequence shown here is derived from an EMBL/GenBank/DDBJ whole genome shotgun (WGS) entry which is preliminary data.</text>
</comment>
<evidence type="ECO:0000313" key="1">
    <source>
        <dbReference type="EMBL" id="CDI03838.1"/>
    </source>
</evidence>
<name>W6ME18_9GAMM</name>
<protein>
    <submittedName>
        <fullName evidence="1">Uncharacterized protein</fullName>
    </submittedName>
</protein>
<proteinExistence type="predicted"/>
<reference evidence="1" key="1">
    <citation type="submission" date="2013-07" db="EMBL/GenBank/DDBJ databases">
        <authorList>
            <person name="McIlroy S."/>
        </authorList>
    </citation>
    <scope>NUCLEOTIDE SEQUENCE [LARGE SCALE GENOMIC DNA]</scope>
    <source>
        <strain evidence="1">Run_A_D11</strain>
    </source>
</reference>
<dbReference type="Proteomes" id="UP000035760">
    <property type="component" value="Unassembled WGS sequence"/>
</dbReference>
<sequence length="67" mass="7721">MLYLLVRGIVLQVAWWPAGYDLTRAWEVAECVMGRYERFWGDKVVGGLARPHGFRRAEPSGVARTWL</sequence>
<accession>W6ME18</accession>
<gene>
    <name evidence="1" type="ORF">BN873_660072</name>
</gene>
<dbReference type="STRING" id="1400863.BN873_660072"/>
<keyword evidence="2" id="KW-1185">Reference proteome</keyword>
<dbReference type="EMBL" id="CBTJ020000076">
    <property type="protein sequence ID" value="CDI03838.1"/>
    <property type="molecule type" value="Genomic_DNA"/>
</dbReference>
<dbReference type="AlphaFoldDB" id="W6ME18"/>
<reference evidence="1" key="2">
    <citation type="submission" date="2014-03" db="EMBL/GenBank/DDBJ databases">
        <title>Candidatus Competibacter-lineage genomes retrieved from metagenomes reveal functional metabolic diversity.</title>
        <authorList>
            <person name="McIlroy S.J."/>
            <person name="Albertsen M."/>
            <person name="Andresen E.K."/>
            <person name="Saunders A.M."/>
            <person name="Kristiansen R."/>
            <person name="Stokholm-Bjerregaard M."/>
            <person name="Nielsen K.L."/>
            <person name="Nielsen P.H."/>
        </authorList>
    </citation>
    <scope>NUCLEOTIDE SEQUENCE</scope>
    <source>
        <strain evidence="1">Run_A_D11</strain>
    </source>
</reference>
<evidence type="ECO:0000313" key="2">
    <source>
        <dbReference type="Proteomes" id="UP000035760"/>
    </source>
</evidence>
<organism evidence="1 2">
    <name type="scientific">Candidatus Competibacter denitrificans Run_A_D11</name>
    <dbReference type="NCBI Taxonomy" id="1400863"/>
    <lineage>
        <taxon>Bacteria</taxon>
        <taxon>Pseudomonadati</taxon>
        <taxon>Pseudomonadota</taxon>
        <taxon>Gammaproteobacteria</taxon>
        <taxon>Candidatus Competibacteraceae</taxon>
        <taxon>Candidatus Competibacter</taxon>
    </lineage>
</organism>